<proteinExistence type="predicted"/>
<name>A0ABW7W5W8_9NOCA</name>
<reference evidence="1 2" key="1">
    <citation type="submission" date="2024-10" db="EMBL/GenBank/DDBJ databases">
        <title>The Natural Products Discovery Center: Release of the First 8490 Sequenced Strains for Exploring Actinobacteria Biosynthetic Diversity.</title>
        <authorList>
            <person name="Kalkreuter E."/>
            <person name="Kautsar S.A."/>
            <person name="Yang D."/>
            <person name="Bader C.D."/>
            <person name="Teijaro C.N."/>
            <person name="Fluegel L."/>
            <person name="Davis C.M."/>
            <person name="Simpson J.R."/>
            <person name="Lauterbach L."/>
            <person name="Steele A.D."/>
            <person name="Gui C."/>
            <person name="Meng S."/>
            <person name="Li G."/>
            <person name="Viehrig K."/>
            <person name="Ye F."/>
            <person name="Su P."/>
            <person name="Kiefer A.F."/>
            <person name="Nichols A."/>
            <person name="Cepeda A.J."/>
            <person name="Yan W."/>
            <person name="Fan B."/>
            <person name="Jiang Y."/>
            <person name="Adhikari A."/>
            <person name="Zheng C.-J."/>
            <person name="Schuster L."/>
            <person name="Cowan T.M."/>
            <person name="Smanski M.J."/>
            <person name="Chevrette M.G."/>
            <person name="De Carvalho L.P.S."/>
            <person name="Shen B."/>
        </authorList>
    </citation>
    <scope>NUCLEOTIDE SEQUENCE [LARGE SCALE GENOMIC DNA]</scope>
    <source>
        <strain evidence="1 2">NPDC019377</strain>
    </source>
</reference>
<dbReference type="EMBL" id="JBIRYL010000010">
    <property type="protein sequence ID" value="MFI2232996.1"/>
    <property type="molecule type" value="Genomic_DNA"/>
</dbReference>
<comment type="caution">
    <text evidence="1">The sequence shown here is derived from an EMBL/GenBank/DDBJ whole genome shotgun (WGS) entry which is preliminary data.</text>
</comment>
<evidence type="ECO:0000313" key="2">
    <source>
        <dbReference type="Proteomes" id="UP001611494"/>
    </source>
</evidence>
<gene>
    <name evidence="1" type="ORF">ACH49Z_24395</name>
</gene>
<dbReference type="RefSeq" id="WP_397064945.1">
    <property type="nucleotide sequence ID" value="NZ_JBIRYL010000010.1"/>
</dbReference>
<accession>A0ABW7W5W8</accession>
<evidence type="ECO:0000313" key="1">
    <source>
        <dbReference type="EMBL" id="MFI2232996.1"/>
    </source>
</evidence>
<protein>
    <submittedName>
        <fullName evidence="1">Uncharacterized protein</fullName>
    </submittedName>
</protein>
<keyword evidence="2" id="KW-1185">Reference proteome</keyword>
<dbReference type="Proteomes" id="UP001611494">
    <property type="component" value="Unassembled WGS sequence"/>
</dbReference>
<sequence length="131" mass="14100">MAQQEQDITQVAMLQQWQSLKTQAENGELRMDSAIVDKLKARCDTFIGELEDMLNSTNNLAMLSGMGTLKSAVALQAKFAAKAVRDSDSASNRLKTAIDIVVLMKETFELSAGRVQETDSSTSNALGNAGA</sequence>
<organism evidence="1 2">
    <name type="scientific">Nocardia testacea</name>
    <dbReference type="NCBI Taxonomy" id="248551"/>
    <lineage>
        <taxon>Bacteria</taxon>
        <taxon>Bacillati</taxon>
        <taxon>Actinomycetota</taxon>
        <taxon>Actinomycetes</taxon>
        <taxon>Mycobacteriales</taxon>
        <taxon>Nocardiaceae</taxon>
        <taxon>Nocardia</taxon>
    </lineage>
</organism>